<gene>
    <name evidence="5" type="primary">LOC111009163</name>
</gene>
<dbReference type="InterPro" id="IPR008546">
    <property type="entry name" value="VAN3-bd-like_auxin_canal"/>
</dbReference>
<evidence type="ECO:0000313" key="4">
    <source>
        <dbReference type="Proteomes" id="UP000504603"/>
    </source>
</evidence>
<reference evidence="5" key="1">
    <citation type="submission" date="2025-08" db="UniProtKB">
        <authorList>
            <consortium name="RefSeq"/>
        </authorList>
    </citation>
    <scope>IDENTIFICATION</scope>
    <source>
        <strain evidence="5">OHB3-1</strain>
    </source>
</reference>
<dbReference type="GO" id="GO:0009734">
    <property type="term" value="P:auxin-activated signaling pathway"/>
    <property type="evidence" value="ECO:0007669"/>
    <property type="project" value="TreeGrafter"/>
</dbReference>
<evidence type="ECO:0000259" key="3">
    <source>
        <dbReference type="Pfam" id="PF08458"/>
    </source>
</evidence>
<dbReference type="InterPro" id="IPR013666">
    <property type="entry name" value="PH_pln"/>
</dbReference>
<name>A0A6J1C8C7_MOMCH</name>
<dbReference type="PANTHER" id="PTHR31351:SF4">
    <property type="entry name" value="AUXIN CANALIZATION PROTEIN (DUF828)"/>
    <property type="match status" value="1"/>
</dbReference>
<feature type="domain" description="Pleckstrin-like plant" evidence="3">
    <location>
        <begin position="357"/>
        <end position="461"/>
    </location>
</feature>
<dbReference type="InterPro" id="IPR040269">
    <property type="entry name" value="VAB"/>
</dbReference>
<evidence type="ECO:0000256" key="1">
    <source>
        <dbReference type="SAM" id="MobiDB-lite"/>
    </source>
</evidence>
<feature type="region of interest" description="Disordered" evidence="1">
    <location>
        <begin position="88"/>
        <end position="116"/>
    </location>
</feature>
<dbReference type="OrthoDB" id="1671002at2759"/>
<proteinExistence type="predicted"/>
<dbReference type="Pfam" id="PF05703">
    <property type="entry name" value="Auxin_canalis"/>
    <property type="match status" value="1"/>
</dbReference>
<sequence>MPPPPSSAAAPLDSSSLDFLYRSNWAVSPSTNFLNSKIPVGGYAAGDIIMDNNSAGHSDSDGFLVFMNPFSYTSSETSQMVMERILSHSQDVSPRNSGRLSHSSGPLNAASLTDSPPFSPSDIADLDNKVYRSNYALNSSHLRATVSGSGASAAGGKTVGRWLKERKERRKEENRVQTAQLHAAISVAGVAAAIAAIASASASGANDGKEIPKTDIAMASAATLVAAQCVEAAEAMGAEHDHLASVINSAVNVKSAGDIMTLTAAAATALRGAATLKSRGMKEVWNAAAIIPAEKGIGASSSGITNTIINIADNSNNNNIVLDRNFSGELQRGLVQLPREDNLQSLCFRGLLANGCELLKRTRNGDLHWKIVSVYIDRTNQVVLKMKSRHVAGTITKKKKNLIVEVMKDIPAWPGRHLLEGGEERRYFGVKTLLRGVVEFECRNQREYDMWTQGVAKLLIMAAERICRF</sequence>
<dbReference type="GO" id="GO:0010087">
    <property type="term" value="P:phloem or xylem histogenesis"/>
    <property type="evidence" value="ECO:0007669"/>
    <property type="project" value="TreeGrafter"/>
</dbReference>
<dbReference type="Proteomes" id="UP000504603">
    <property type="component" value="Unplaced"/>
</dbReference>
<evidence type="ECO:0000313" key="5">
    <source>
        <dbReference type="RefSeq" id="XP_022137819.1"/>
    </source>
</evidence>
<dbReference type="KEGG" id="mcha:111009163"/>
<organism evidence="4 5">
    <name type="scientific">Momordica charantia</name>
    <name type="common">Bitter gourd</name>
    <name type="synonym">Balsam pear</name>
    <dbReference type="NCBI Taxonomy" id="3673"/>
    <lineage>
        <taxon>Eukaryota</taxon>
        <taxon>Viridiplantae</taxon>
        <taxon>Streptophyta</taxon>
        <taxon>Embryophyta</taxon>
        <taxon>Tracheophyta</taxon>
        <taxon>Spermatophyta</taxon>
        <taxon>Magnoliopsida</taxon>
        <taxon>eudicotyledons</taxon>
        <taxon>Gunneridae</taxon>
        <taxon>Pentapetalae</taxon>
        <taxon>rosids</taxon>
        <taxon>fabids</taxon>
        <taxon>Cucurbitales</taxon>
        <taxon>Cucurbitaceae</taxon>
        <taxon>Momordiceae</taxon>
        <taxon>Momordica</taxon>
    </lineage>
</organism>
<dbReference type="GO" id="GO:0010305">
    <property type="term" value="P:leaf vascular tissue pattern formation"/>
    <property type="evidence" value="ECO:0007669"/>
    <property type="project" value="TreeGrafter"/>
</dbReference>
<keyword evidence="4" id="KW-1185">Reference proteome</keyword>
<protein>
    <submittedName>
        <fullName evidence="5">VAN3-binding protein</fullName>
    </submittedName>
</protein>
<accession>A0A6J1C8C7</accession>
<dbReference type="RefSeq" id="XP_022137819.1">
    <property type="nucleotide sequence ID" value="XM_022282127.1"/>
</dbReference>
<dbReference type="PANTHER" id="PTHR31351">
    <property type="entry name" value="EXPRESSED PROTEIN"/>
    <property type="match status" value="1"/>
</dbReference>
<feature type="domain" description="VAN3-binding protein-like auxin canalisation" evidence="2">
    <location>
        <begin position="16"/>
        <end position="296"/>
    </location>
</feature>
<dbReference type="Pfam" id="PF08458">
    <property type="entry name" value="PH_2"/>
    <property type="match status" value="1"/>
</dbReference>
<evidence type="ECO:0000259" key="2">
    <source>
        <dbReference type="Pfam" id="PF05703"/>
    </source>
</evidence>
<dbReference type="GeneID" id="111009163"/>
<dbReference type="AlphaFoldDB" id="A0A6J1C8C7"/>